<keyword evidence="4 6" id="KW-1133">Transmembrane helix</keyword>
<feature type="transmembrane region" description="Helical" evidence="6">
    <location>
        <begin position="431"/>
        <end position="451"/>
    </location>
</feature>
<dbReference type="InterPro" id="IPR050250">
    <property type="entry name" value="Macrolide_Exporter_MacB"/>
</dbReference>
<dbReference type="Proteomes" id="UP001597557">
    <property type="component" value="Unassembled WGS sequence"/>
</dbReference>
<organism evidence="9 10">
    <name type="scientific">Mucilaginibacter ximonensis</name>
    <dbReference type="NCBI Taxonomy" id="538021"/>
    <lineage>
        <taxon>Bacteria</taxon>
        <taxon>Pseudomonadati</taxon>
        <taxon>Bacteroidota</taxon>
        <taxon>Sphingobacteriia</taxon>
        <taxon>Sphingobacteriales</taxon>
        <taxon>Sphingobacteriaceae</taxon>
        <taxon>Mucilaginibacter</taxon>
    </lineage>
</organism>
<dbReference type="InterPro" id="IPR025857">
    <property type="entry name" value="MacB_PCD"/>
</dbReference>
<dbReference type="InterPro" id="IPR003838">
    <property type="entry name" value="ABC3_permease_C"/>
</dbReference>
<evidence type="ECO:0000259" key="8">
    <source>
        <dbReference type="Pfam" id="PF12704"/>
    </source>
</evidence>
<keyword evidence="10" id="KW-1185">Reference proteome</keyword>
<feature type="transmembrane region" description="Helical" evidence="6">
    <location>
        <begin position="333"/>
        <end position="360"/>
    </location>
</feature>
<evidence type="ECO:0000256" key="1">
    <source>
        <dbReference type="ARBA" id="ARBA00004651"/>
    </source>
</evidence>
<keyword evidence="3 6" id="KW-0812">Transmembrane</keyword>
<accession>A0ABW5Y7W1</accession>
<feature type="transmembrane region" description="Helical" evidence="6">
    <location>
        <begin position="21"/>
        <end position="41"/>
    </location>
</feature>
<dbReference type="PANTHER" id="PTHR30572">
    <property type="entry name" value="MEMBRANE COMPONENT OF TRANSPORTER-RELATED"/>
    <property type="match status" value="1"/>
</dbReference>
<dbReference type="Pfam" id="PF12704">
    <property type="entry name" value="MacB_PCD"/>
    <property type="match status" value="1"/>
</dbReference>
<feature type="domain" description="ABC3 transporter permease C-terminal" evidence="7">
    <location>
        <begin position="681"/>
        <end position="786"/>
    </location>
</feature>
<feature type="domain" description="ABC3 transporter permease C-terminal" evidence="7">
    <location>
        <begin position="292"/>
        <end position="408"/>
    </location>
</feature>
<feature type="transmembrane region" description="Helical" evidence="6">
    <location>
        <begin position="677"/>
        <end position="703"/>
    </location>
</feature>
<dbReference type="PROSITE" id="PS51257">
    <property type="entry name" value="PROKAR_LIPOPROTEIN"/>
    <property type="match status" value="1"/>
</dbReference>
<dbReference type="PANTHER" id="PTHR30572:SF18">
    <property type="entry name" value="ABC-TYPE MACROLIDE FAMILY EXPORT SYSTEM PERMEASE COMPONENT 2"/>
    <property type="match status" value="1"/>
</dbReference>
<dbReference type="Pfam" id="PF02687">
    <property type="entry name" value="FtsX"/>
    <property type="match status" value="2"/>
</dbReference>
<dbReference type="RefSeq" id="WP_377181476.1">
    <property type="nucleotide sequence ID" value="NZ_JBHUPD010000001.1"/>
</dbReference>
<evidence type="ECO:0000313" key="10">
    <source>
        <dbReference type="Proteomes" id="UP001597557"/>
    </source>
</evidence>
<keyword evidence="5 6" id="KW-0472">Membrane</keyword>
<feature type="transmembrane region" description="Helical" evidence="6">
    <location>
        <begin position="766"/>
        <end position="787"/>
    </location>
</feature>
<protein>
    <submittedName>
        <fullName evidence="9">ABC transporter permease</fullName>
    </submittedName>
</protein>
<keyword evidence="2" id="KW-1003">Cell membrane</keyword>
<evidence type="ECO:0000256" key="2">
    <source>
        <dbReference type="ARBA" id="ARBA00022475"/>
    </source>
</evidence>
<sequence length="801" mass="89620">MIKTYVKIAWRSLLRHKNYTIINVTGLTVGIAACLLIFLVVRYETSFDAFHQKKDHIYRVIEVNTKPQLSYSTGVAFPMPQALRADFPQLSKVATILRNEGFFFSVGEKKFKEDETYYAEPEFFDMFDFKWLGGDKKTALAEPNAIVLTRGEAERFFGDWHNAMGKTVKYKNKTTMRVTGILDNMPANTDFPLKAVISYISMRSKGGENYEATQNWGVTFGENYCFLVLPDGTSVNSYAGQLNAFIQRHSPIDYKKGLRMQLQALTAMHYDSRTDIFTARHFSKQLINVISIIGLFLVIIACVNFINLSTAQAVTRSKEVGVRKVLGSGRQQLALQFISETAIITLGAIILSMVISWLALPFVNTLLETNLTPQLVFTPVVFAFLALAWVLVTLLSGLYPALVLSGFNVVAALRNKLSTANTEGLSLRRTLVVLQFCIAQVLIIGTLVMVYQLNYFKNKSLGFNKTAVAAVSIPGDSASQSKYNYLRAELQQQPGIKGMSFSSYSPVDENAWYTGIHFDHALKETDFGVSLKWADADFFKLYQLHFIAGKPYTAADTVNGYVVNETLVRKMGITDPQRAIGKYVGLWNNRYLDAPIVGVVSDYHVGSFKDAIMPVLMAAKKNAYGVLNIKIDEANMKQTLSVIENKWTATFPEALYEYHFIDDQVARFYKTDNQLTLLYEVFAGIAILISCLGLFGLVSFMAVQRTREVGIRKTLGASVGHIVYLFSKEFTLLIIVAFAISAPLGWYLMNKWLQAYAFRIKLGPEVFVLAMALSVVIAWLTVGYKAVQTALISPVKSLKSN</sequence>
<evidence type="ECO:0000256" key="6">
    <source>
        <dbReference type="SAM" id="Phobius"/>
    </source>
</evidence>
<feature type="transmembrane region" description="Helical" evidence="6">
    <location>
        <begin position="286"/>
        <end position="308"/>
    </location>
</feature>
<feature type="domain" description="MacB-like periplasmic core" evidence="8">
    <location>
        <begin position="20"/>
        <end position="243"/>
    </location>
</feature>
<feature type="transmembrane region" description="Helical" evidence="6">
    <location>
        <begin position="723"/>
        <end position="746"/>
    </location>
</feature>
<feature type="transmembrane region" description="Helical" evidence="6">
    <location>
        <begin position="380"/>
        <end position="410"/>
    </location>
</feature>
<comment type="caution">
    <text evidence="9">The sequence shown here is derived from an EMBL/GenBank/DDBJ whole genome shotgun (WGS) entry which is preliminary data.</text>
</comment>
<evidence type="ECO:0000256" key="5">
    <source>
        <dbReference type="ARBA" id="ARBA00023136"/>
    </source>
</evidence>
<evidence type="ECO:0000259" key="7">
    <source>
        <dbReference type="Pfam" id="PF02687"/>
    </source>
</evidence>
<evidence type="ECO:0000256" key="4">
    <source>
        <dbReference type="ARBA" id="ARBA00022989"/>
    </source>
</evidence>
<reference evidence="10" key="1">
    <citation type="journal article" date="2019" name="Int. J. Syst. Evol. Microbiol.">
        <title>The Global Catalogue of Microorganisms (GCM) 10K type strain sequencing project: providing services to taxonomists for standard genome sequencing and annotation.</title>
        <authorList>
            <consortium name="The Broad Institute Genomics Platform"/>
            <consortium name="The Broad Institute Genome Sequencing Center for Infectious Disease"/>
            <person name="Wu L."/>
            <person name="Ma J."/>
        </authorList>
    </citation>
    <scope>NUCLEOTIDE SEQUENCE [LARGE SCALE GENOMIC DNA]</scope>
    <source>
        <strain evidence="10">KCTC 22437</strain>
    </source>
</reference>
<evidence type="ECO:0000256" key="3">
    <source>
        <dbReference type="ARBA" id="ARBA00022692"/>
    </source>
</evidence>
<name>A0ABW5Y7W1_9SPHI</name>
<gene>
    <name evidence="9" type="ORF">ACFS5N_01470</name>
</gene>
<proteinExistence type="predicted"/>
<dbReference type="EMBL" id="JBHUPD010000001">
    <property type="protein sequence ID" value="MFD2871115.1"/>
    <property type="molecule type" value="Genomic_DNA"/>
</dbReference>
<comment type="subcellular location">
    <subcellularLocation>
        <location evidence="1">Cell membrane</location>
        <topology evidence="1">Multi-pass membrane protein</topology>
    </subcellularLocation>
</comment>
<evidence type="ECO:0000313" key="9">
    <source>
        <dbReference type="EMBL" id="MFD2871115.1"/>
    </source>
</evidence>